<gene>
    <name evidence="2" type="ORF">ADIMK_3063</name>
</gene>
<dbReference type="RefSeq" id="WP_036190078.1">
    <property type="nucleotide sequence ID" value="NZ_JMQN01000047.1"/>
</dbReference>
<evidence type="ECO:0000259" key="1">
    <source>
        <dbReference type="SMART" id="SM00953"/>
    </source>
</evidence>
<accession>A0A081FVN6</accession>
<dbReference type="Pfam" id="PF08808">
    <property type="entry name" value="RES"/>
    <property type="match status" value="1"/>
</dbReference>
<feature type="domain" description="RES" evidence="1">
    <location>
        <begin position="69"/>
        <end position="206"/>
    </location>
</feature>
<proteinExistence type="predicted"/>
<keyword evidence="3" id="KW-1185">Reference proteome</keyword>
<dbReference type="PATRIC" id="fig|1232683.4.peg.3013"/>
<organism evidence="2 3">
    <name type="scientific">Marinobacterium lacunae</name>
    <dbReference type="NCBI Taxonomy" id="1232683"/>
    <lineage>
        <taxon>Bacteria</taxon>
        <taxon>Pseudomonadati</taxon>
        <taxon>Pseudomonadota</taxon>
        <taxon>Gammaproteobacteria</taxon>
        <taxon>Oceanospirillales</taxon>
        <taxon>Oceanospirillaceae</taxon>
        <taxon>Marinobacterium</taxon>
    </lineage>
</organism>
<dbReference type="SMART" id="SM00953">
    <property type="entry name" value="RES"/>
    <property type="match status" value="1"/>
</dbReference>
<name>A0A081FVN6_9GAMM</name>
<dbReference type="STRING" id="1232683.ADIMK_3063"/>
<protein>
    <recommendedName>
        <fullName evidence="1">RES domain-containing protein</fullName>
    </recommendedName>
</protein>
<sequence>MIWERCNGSAHIAPLAGTLHRLVESQEQVATLGYVDTLEEQALLEEMLEEIKPPAPENTTHLHYLLKTPFRYPPLLWGSRFGGAHEPSLFYGGMGVGVTLAESAYYRFIFWHSMGAEPVKSRIRTEHTLFSVSYATTLGVQLHAPPFNEYESELTHTRTYAATQSIGSAMRSAGVEVFEYRSARDRARGLCVGLFTPEAFTQQTPQEQSQWFCEVSAEEASFRQLRSREVHVFKLEDFKVDGILPLPA</sequence>
<dbReference type="AlphaFoldDB" id="A0A081FVN6"/>
<dbReference type="EMBL" id="JMQN01000047">
    <property type="protein sequence ID" value="KEA62591.1"/>
    <property type="molecule type" value="Genomic_DNA"/>
</dbReference>
<dbReference type="OrthoDB" id="9799238at2"/>
<evidence type="ECO:0000313" key="3">
    <source>
        <dbReference type="Proteomes" id="UP000028252"/>
    </source>
</evidence>
<dbReference type="InterPro" id="IPR014914">
    <property type="entry name" value="RES_dom"/>
</dbReference>
<dbReference type="Proteomes" id="UP000028252">
    <property type="component" value="Unassembled WGS sequence"/>
</dbReference>
<reference evidence="2 3" key="1">
    <citation type="submission" date="2014-04" db="EMBL/GenBank/DDBJ databases">
        <title>Marinobacterium kochiensis sp. nov., isolated from sediment sample collected from Kochi backwaters in Kerala, India.</title>
        <authorList>
            <person name="Singh A."/>
            <person name="Pinnaka A.K."/>
        </authorList>
    </citation>
    <scope>NUCLEOTIDE SEQUENCE [LARGE SCALE GENOMIC DNA]</scope>
    <source>
        <strain evidence="2 3">AK27</strain>
    </source>
</reference>
<dbReference type="eggNOG" id="ENOG502ZAMM">
    <property type="taxonomic scope" value="Bacteria"/>
</dbReference>
<evidence type="ECO:0000313" key="2">
    <source>
        <dbReference type="EMBL" id="KEA62591.1"/>
    </source>
</evidence>
<comment type="caution">
    <text evidence="2">The sequence shown here is derived from an EMBL/GenBank/DDBJ whole genome shotgun (WGS) entry which is preliminary data.</text>
</comment>